<dbReference type="GO" id="GO:0016020">
    <property type="term" value="C:membrane"/>
    <property type="evidence" value="ECO:0007669"/>
    <property type="project" value="TreeGrafter"/>
</dbReference>
<keyword evidence="1" id="KW-0479">Metal-binding</keyword>
<dbReference type="Pfam" id="PF01522">
    <property type="entry name" value="Polysacc_deac_1"/>
    <property type="match status" value="1"/>
</dbReference>
<organism evidence="5 6">
    <name type="scientific">Paenibacillus zeisoli</name>
    <dbReference type="NCBI Taxonomy" id="2496267"/>
    <lineage>
        <taxon>Bacteria</taxon>
        <taxon>Bacillati</taxon>
        <taxon>Bacillota</taxon>
        <taxon>Bacilli</taxon>
        <taxon>Bacillales</taxon>
        <taxon>Paenibacillaceae</taxon>
        <taxon>Paenibacillus</taxon>
    </lineage>
</organism>
<feature type="signal peptide" evidence="3">
    <location>
        <begin position="1"/>
        <end position="22"/>
    </location>
</feature>
<dbReference type="InterPro" id="IPR011330">
    <property type="entry name" value="Glyco_hydro/deAcase_b/a-brl"/>
</dbReference>
<evidence type="ECO:0000256" key="2">
    <source>
        <dbReference type="ARBA" id="ARBA00022801"/>
    </source>
</evidence>
<dbReference type="Gene3D" id="3.20.20.370">
    <property type="entry name" value="Glycoside hydrolase/deacetylase"/>
    <property type="match status" value="1"/>
</dbReference>
<evidence type="ECO:0000256" key="3">
    <source>
        <dbReference type="SAM" id="SignalP"/>
    </source>
</evidence>
<dbReference type="PANTHER" id="PTHR10587:SF133">
    <property type="entry name" value="CHITIN DEACETYLASE 1-RELATED"/>
    <property type="match status" value="1"/>
</dbReference>
<sequence>MQNKYALAFVLLALFTLLSSHAASAGSNTRSPEELNSTSKAASSHEALTLGELRRKYAETFKFRGPKVKRIALTFDDVPDPRFTPQVLDILAKNHIKATFFVVGQRAEKHPGLVKRIYREGHLIGNHSYNHPLFKNKSLAYFKDQILRTETIIYNLTGFRPKFIRPPYGEINEEQLRWVKSRGYKVINWNVDSKDWKGLNKLQVTNNILSAAGPGSIILQHAGGGVGADLTGTIEALPIVIRTLKSKGYTFVDLSELLHIKGYK</sequence>
<feature type="chain" id="PRO_5018622542" evidence="3">
    <location>
        <begin position="23"/>
        <end position="264"/>
    </location>
</feature>
<dbReference type="GO" id="GO:0016810">
    <property type="term" value="F:hydrolase activity, acting on carbon-nitrogen (but not peptide) bonds"/>
    <property type="evidence" value="ECO:0007669"/>
    <property type="project" value="InterPro"/>
</dbReference>
<keyword evidence="6" id="KW-1185">Reference proteome</keyword>
<evidence type="ECO:0000259" key="4">
    <source>
        <dbReference type="PROSITE" id="PS51677"/>
    </source>
</evidence>
<name>A0A3S1E1M4_9BACL</name>
<accession>A0A3S1E1M4</accession>
<dbReference type="RefSeq" id="WP_127197605.1">
    <property type="nucleotide sequence ID" value="NZ_RZNX01000001.1"/>
</dbReference>
<dbReference type="AlphaFoldDB" id="A0A3S1E1M4"/>
<dbReference type="CDD" id="cd10917">
    <property type="entry name" value="CE4_NodB_like_6s_7s"/>
    <property type="match status" value="1"/>
</dbReference>
<comment type="caution">
    <text evidence="5">The sequence shown here is derived from an EMBL/GenBank/DDBJ whole genome shotgun (WGS) entry which is preliminary data.</text>
</comment>
<dbReference type="GO" id="GO:0046872">
    <property type="term" value="F:metal ion binding"/>
    <property type="evidence" value="ECO:0007669"/>
    <property type="project" value="UniProtKB-KW"/>
</dbReference>
<dbReference type="EMBL" id="RZNX01000001">
    <property type="protein sequence ID" value="RUT35908.1"/>
    <property type="molecule type" value="Genomic_DNA"/>
</dbReference>
<gene>
    <name evidence="5" type="ORF">EJP77_02595</name>
</gene>
<keyword evidence="2" id="KW-0378">Hydrolase</keyword>
<protein>
    <submittedName>
        <fullName evidence="5">Polysaccharide deacetylase family protein</fullName>
    </submittedName>
</protein>
<reference evidence="5 6" key="1">
    <citation type="submission" date="2018-12" db="EMBL/GenBank/DDBJ databases">
        <authorList>
            <person name="Sun L."/>
            <person name="Chen Z."/>
        </authorList>
    </citation>
    <scope>NUCLEOTIDE SEQUENCE [LARGE SCALE GENOMIC DNA]</scope>
    <source>
        <strain evidence="5 6">3-5-3</strain>
    </source>
</reference>
<dbReference type="InterPro" id="IPR002509">
    <property type="entry name" value="NODB_dom"/>
</dbReference>
<dbReference type="Proteomes" id="UP000272464">
    <property type="component" value="Unassembled WGS sequence"/>
</dbReference>
<feature type="domain" description="NodB homology" evidence="4">
    <location>
        <begin position="69"/>
        <end position="252"/>
    </location>
</feature>
<dbReference type="PANTHER" id="PTHR10587">
    <property type="entry name" value="GLYCOSYL TRANSFERASE-RELATED"/>
    <property type="match status" value="1"/>
</dbReference>
<dbReference type="SUPFAM" id="SSF88713">
    <property type="entry name" value="Glycoside hydrolase/deacetylase"/>
    <property type="match status" value="1"/>
</dbReference>
<dbReference type="GO" id="GO:0005975">
    <property type="term" value="P:carbohydrate metabolic process"/>
    <property type="evidence" value="ECO:0007669"/>
    <property type="project" value="InterPro"/>
</dbReference>
<evidence type="ECO:0000313" key="5">
    <source>
        <dbReference type="EMBL" id="RUT35908.1"/>
    </source>
</evidence>
<dbReference type="OrthoDB" id="2649545at2"/>
<evidence type="ECO:0000313" key="6">
    <source>
        <dbReference type="Proteomes" id="UP000272464"/>
    </source>
</evidence>
<dbReference type="PROSITE" id="PS51677">
    <property type="entry name" value="NODB"/>
    <property type="match status" value="1"/>
</dbReference>
<proteinExistence type="predicted"/>
<dbReference type="InterPro" id="IPR050248">
    <property type="entry name" value="Polysacc_deacetylase_ArnD"/>
</dbReference>
<evidence type="ECO:0000256" key="1">
    <source>
        <dbReference type="ARBA" id="ARBA00022723"/>
    </source>
</evidence>
<keyword evidence="3" id="KW-0732">Signal</keyword>